<evidence type="ECO:0000313" key="2">
    <source>
        <dbReference type="Proteomes" id="UP000827976"/>
    </source>
</evidence>
<keyword evidence="2" id="KW-1185">Reference proteome</keyword>
<comment type="caution">
    <text evidence="1">The sequence shown here is derived from an EMBL/GenBank/DDBJ whole genome shotgun (WGS) entry which is preliminary data.</text>
</comment>
<sequence>MARRSMYGNLVVLIITITLISHACHAYLAKEKVTKLHFFFHDIFSGDHATTVQVAHPQGTVIKPDNSVNFGAVYVLDDPLTEGPDLNSRVIGHAQGFYASAGQKELVLVVAFDFGFTSGEFNGSSISVLSRNTVLESEREMAVVGGRGKFRMARGFAELKTYFFNITSGNAVVEYNITVFHY</sequence>
<organism evidence="1 2">
    <name type="scientific">Dioscorea alata</name>
    <name type="common">Purple yam</name>
    <dbReference type="NCBI Taxonomy" id="55571"/>
    <lineage>
        <taxon>Eukaryota</taxon>
        <taxon>Viridiplantae</taxon>
        <taxon>Streptophyta</taxon>
        <taxon>Embryophyta</taxon>
        <taxon>Tracheophyta</taxon>
        <taxon>Spermatophyta</taxon>
        <taxon>Magnoliopsida</taxon>
        <taxon>Liliopsida</taxon>
        <taxon>Dioscoreales</taxon>
        <taxon>Dioscoreaceae</taxon>
        <taxon>Dioscorea</taxon>
    </lineage>
</organism>
<gene>
    <name evidence="1" type="ORF">IHE45_14G112500</name>
</gene>
<evidence type="ECO:0000313" key="1">
    <source>
        <dbReference type="EMBL" id="KAH7664306.1"/>
    </source>
</evidence>
<proteinExistence type="predicted"/>
<dbReference type="Proteomes" id="UP000827976">
    <property type="component" value="Chromosome 14"/>
</dbReference>
<reference evidence="2" key="1">
    <citation type="journal article" date="2022" name="Nat. Commun.">
        <title>Chromosome evolution and the genetic basis of agronomically important traits in greater yam.</title>
        <authorList>
            <person name="Bredeson J.V."/>
            <person name="Lyons J.B."/>
            <person name="Oniyinde I.O."/>
            <person name="Okereke N.R."/>
            <person name="Kolade O."/>
            <person name="Nnabue I."/>
            <person name="Nwadili C.O."/>
            <person name="Hribova E."/>
            <person name="Parker M."/>
            <person name="Nwogha J."/>
            <person name="Shu S."/>
            <person name="Carlson J."/>
            <person name="Kariba R."/>
            <person name="Muthemba S."/>
            <person name="Knop K."/>
            <person name="Barton G.J."/>
            <person name="Sherwood A.V."/>
            <person name="Lopez-Montes A."/>
            <person name="Asiedu R."/>
            <person name="Jamnadass R."/>
            <person name="Muchugi A."/>
            <person name="Goodstein D."/>
            <person name="Egesi C.N."/>
            <person name="Featherston J."/>
            <person name="Asfaw A."/>
            <person name="Simpson G.G."/>
            <person name="Dolezel J."/>
            <person name="Hendre P.S."/>
            <person name="Van Deynze A."/>
            <person name="Kumar P.L."/>
            <person name="Obidiegwu J.E."/>
            <person name="Bhattacharjee R."/>
            <person name="Rokhsar D.S."/>
        </authorList>
    </citation>
    <scope>NUCLEOTIDE SEQUENCE [LARGE SCALE GENOMIC DNA]</scope>
    <source>
        <strain evidence="2">cv. TDa95/00328</strain>
    </source>
</reference>
<name>A0ACB7UUG9_DIOAL</name>
<accession>A0ACB7UUG9</accession>
<protein>
    <submittedName>
        <fullName evidence="1">Dirigent protein</fullName>
    </submittedName>
</protein>
<dbReference type="EMBL" id="CM037024">
    <property type="protein sequence ID" value="KAH7664306.1"/>
    <property type="molecule type" value="Genomic_DNA"/>
</dbReference>